<dbReference type="InterPro" id="IPR011583">
    <property type="entry name" value="Chitinase_II/V-like_cat"/>
</dbReference>
<organism evidence="8 9">
    <name type="scientific">Pedobacter steynii</name>
    <dbReference type="NCBI Taxonomy" id="430522"/>
    <lineage>
        <taxon>Bacteria</taxon>
        <taxon>Pseudomonadati</taxon>
        <taxon>Bacteroidota</taxon>
        <taxon>Sphingobacteriia</taxon>
        <taxon>Sphingobacteriales</taxon>
        <taxon>Sphingobacteriaceae</taxon>
        <taxon>Pedobacter</taxon>
    </lineage>
</organism>
<dbReference type="AlphaFoldDB" id="A0A1D7QD53"/>
<dbReference type="Gene3D" id="3.40.5.30">
    <property type="entry name" value="(Trans)glycosidases - domain 2"/>
    <property type="match status" value="1"/>
</dbReference>
<dbReference type="PANTHER" id="PTHR11177">
    <property type="entry name" value="CHITINASE"/>
    <property type="match status" value="1"/>
</dbReference>
<evidence type="ECO:0000313" key="8">
    <source>
        <dbReference type="EMBL" id="AOM76499.1"/>
    </source>
</evidence>
<dbReference type="PROSITE" id="PS01095">
    <property type="entry name" value="GH18_1"/>
    <property type="match status" value="1"/>
</dbReference>
<dbReference type="PROSITE" id="PS51910">
    <property type="entry name" value="GH18_2"/>
    <property type="match status" value="1"/>
</dbReference>
<dbReference type="Pfam" id="PF00704">
    <property type="entry name" value="Glyco_hydro_18"/>
    <property type="match status" value="1"/>
</dbReference>
<dbReference type="InterPro" id="IPR001579">
    <property type="entry name" value="Glyco_hydro_18_chit_AS"/>
</dbReference>
<dbReference type="InterPro" id="IPR001223">
    <property type="entry name" value="Glyco_hydro18_cat"/>
</dbReference>
<dbReference type="GO" id="GO:0008843">
    <property type="term" value="F:endochitinase activity"/>
    <property type="evidence" value="ECO:0007669"/>
    <property type="project" value="UniProtKB-EC"/>
</dbReference>
<dbReference type="InterPro" id="IPR050314">
    <property type="entry name" value="Glycosyl_Hydrlase_18"/>
</dbReference>
<dbReference type="GO" id="GO:0005975">
    <property type="term" value="P:carbohydrate metabolic process"/>
    <property type="evidence" value="ECO:0007669"/>
    <property type="project" value="InterPro"/>
</dbReference>
<dbReference type="GO" id="GO:0006032">
    <property type="term" value="P:chitin catabolic process"/>
    <property type="evidence" value="ECO:0007669"/>
    <property type="project" value="TreeGrafter"/>
</dbReference>
<dbReference type="GO" id="GO:0008061">
    <property type="term" value="F:chitin binding"/>
    <property type="evidence" value="ECO:0007669"/>
    <property type="project" value="InterPro"/>
</dbReference>
<evidence type="ECO:0000256" key="5">
    <source>
        <dbReference type="RuleBase" id="RU000489"/>
    </source>
</evidence>
<dbReference type="InterPro" id="IPR017853">
    <property type="entry name" value="GH"/>
</dbReference>
<dbReference type="GO" id="GO:0005576">
    <property type="term" value="C:extracellular region"/>
    <property type="evidence" value="ECO:0007669"/>
    <property type="project" value="TreeGrafter"/>
</dbReference>
<name>A0A1D7QD53_9SPHI</name>
<keyword evidence="4 5" id="KW-0326">Glycosidase</keyword>
<dbReference type="SMART" id="SM00636">
    <property type="entry name" value="Glyco_18"/>
    <property type="match status" value="1"/>
</dbReference>
<keyword evidence="3 5" id="KW-0378">Hydrolase</keyword>
<dbReference type="SUPFAM" id="SSF51445">
    <property type="entry name" value="(Trans)glycosidases"/>
    <property type="match status" value="1"/>
</dbReference>
<dbReference type="Gene3D" id="3.20.20.80">
    <property type="entry name" value="Glycosidases"/>
    <property type="match status" value="1"/>
</dbReference>
<evidence type="ECO:0000256" key="4">
    <source>
        <dbReference type="ARBA" id="ARBA00023295"/>
    </source>
</evidence>
<protein>
    <recommendedName>
        <fullName evidence="2">chitinase</fullName>
        <ecNumber evidence="2">3.2.1.14</ecNumber>
    </recommendedName>
</protein>
<reference evidence="8 9" key="1">
    <citation type="submission" date="2016-08" db="EMBL/GenBank/DDBJ databases">
        <authorList>
            <person name="Seilhamer J.J."/>
        </authorList>
    </citation>
    <scope>NUCLEOTIDE SEQUENCE [LARGE SCALE GENOMIC DNA]</scope>
    <source>
        <strain evidence="8 9">DX4</strain>
    </source>
</reference>
<evidence type="ECO:0000259" key="7">
    <source>
        <dbReference type="PROSITE" id="PS51910"/>
    </source>
</evidence>
<dbReference type="PANTHER" id="PTHR11177:SF317">
    <property type="entry name" value="CHITINASE 12-RELATED"/>
    <property type="match status" value="1"/>
</dbReference>
<dbReference type="EMBL" id="CP017141">
    <property type="protein sequence ID" value="AOM76499.1"/>
    <property type="molecule type" value="Genomic_DNA"/>
</dbReference>
<accession>A0A1D7QD53</accession>
<gene>
    <name evidence="8" type="ORF">BFS30_04620</name>
</gene>
<dbReference type="EC" id="3.2.1.14" evidence="2"/>
<comment type="similarity">
    <text evidence="6">Belongs to the glycosyl hydrolase 18 family.</text>
</comment>
<proteinExistence type="inferred from homology"/>
<comment type="catalytic activity">
    <reaction evidence="1">
        <text>Random endo-hydrolysis of N-acetyl-beta-D-glucosaminide (1-&gt;4)-beta-linkages in chitin and chitodextrins.</text>
        <dbReference type="EC" id="3.2.1.14"/>
    </reaction>
</comment>
<evidence type="ECO:0000256" key="6">
    <source>
        <dbReference type="RuleBase" id="RU004453"/>
    </source>
</evidence>
<sequence length="314" mass="34645">MLTGCSKNPVTAAEPEIEKVERFKVIGYLFADGDLLVKPATIDFNKITHLNIAFINPDASGIFAPVKGLAELVKKAHQQQVKVIAAIAGGNPPQYLKDLLKPDKRKVLVGGLIQLTRTYNLDGIDVDLEGDFVNEDYEAFVTDLSAALKKENKLMTAAVATWNSAAYSDKALALFDLINIMSYDQTGPWRKDKPGPHSTYEAAEADFNHWNVLRNIPAERLILGLPFYAYGFGADIPESLTYGEIVQLYPGAEKVDLWELPGKGTFYYNGWPTLQKKLSYARQKKAGGVMIWQLLGDAGGALSLLNAIHREIEN</sequence>
<evidence type="ECO:0000313" key="9">
    <source>
        <dbReference type="Proteomes" id="UP000094313"/>
    </source>
</evidence>
<keyword evidence="9" id="KW-1185">Reference proteome</keyword>
<evidence type="ECO:0000256" key="3">
    <source>
        <dbReference type="ARBA" id="ARBA00022801"/>
    </source>
</evidence>
<evidence type="ECO:0000256" key="2">
    <source>
        <dbReference type="ARBA" id="ARBA00012729"/>
    </source>
</evidence>
<feature type="domain" description="GH18" evidence="7">
    <location>
        <begin position="23"/>
        <end position="314"/>
    </location>
</feature>
<dbReference type="Proteomes" id="UP000094313">
    <property type="component" value="Chromosome"/>
</dbReference>
<dbReference type="KEGG" id="psty:BFS30_04620"/>
<evidence type="ECO:0000256" key="1">
    <source>
        <dbReference type="ARBA" id="ARBA00000822"/>
    </source>
</evidence>